<evidence type="ECO:0000313" key="1">
    <source>
        <dbReference type="EMBL" id="KAH6636922.1"/>
    </source>
</evidence>
<accession>A0ACB7PF36</accession>
<evidence type="ECO:0000313" key="2">
    <source>
        <dbReference type="Proteomes" id="UP000724584"/>
    </source>
</evidence>
<proteinExistence type="predicted"/>
<sequence length="106" mass="12098">MTFIGSAPFLVGLSCKEARRVMERSYIQFDCLRGGPSTYHWVNLDKTLVYFGNGIDIKETFSPEERAKFKIVALDWLTVTNLLQDPILLGFSFVEELSRTGDYIPI</sequence>
<dbReference type="Proteomes" id="UP000724584">
    <property type="component" value="Unassembled WGS sequence"/>
</dbReference>
<organism evidence="1 2">
    <name type="scientific">Chaetomium tenue</name>
    <dbReference type="NCBI Taxonomy" id="1854479"/>
    <lineage>
        <taxon>Eukaryota</taxon>
        <taxon>Fungi</taxon>
        <taxon>Dikarya</taxon>
        <taxon>Ascomycota</taxon>
        <taxon>Pezizomycotina</taxon>
        <taxon>Sordariomycetes</taxon>
        <taxon>Sordariomycetidae</taxon>
        <taxon>Sordariales</taxon>
        <taxon>Chaetomiaceae</taxon>
        <taxon>Chaetomium</taxon>
    </lineage>
</organism>
<gene>
    <name evidence="1" type="ORF">F5144DRAFT_200583</name>
</gene>
<dbReference type="EMBL" id="JAGIZQ010000003">
    <property type="protein sequence ID" value="KAH6636922.1"/>
    <property type="molecule type" value="Genomic_DNA"/>
</dbReference>
<name>A0ACB7PF36_9PEZI</name>
<keyword evidence="2" id="KW-1185">Reference proteome</keyword>
<reference evidence="1 2" key="1">
    <citation type="journal article" date="2021" name="Nat. Commun.">
        <title>Genetic determinants of endophytism in the Arabidopsis root mycobiome.</title>
        <authorList>
            <person name="Mesny F."/>
            <person name="Miyauchi S."/>
            <person name="Thiergart T."/>
            <person name="Pickel B."/>
            <person name="Atanasova L."/>
            <person name="Karlsson M."/>
            <person name="Huettel B."/>
            <person name="Barry K.W."/>
            <person name="Haridas S."/>
            <person name="Chen C."/>
            <person name="Bauer D."/>
            <person name="Andreopoulos W."/>
            <person name="Pangilinan J."/>
            <person name="LaButti K."/>
            <person name="Riley R."/>
            <person name="Lipzen A."/>
            <person name="Clum A."/>
            <person name="Drula E."/>
            <person name="Henrissat B."/>
            <person name="Kohler A."/>
            <person name="Grigoriev I.V."/>
            <person name="Martin F.M."/>
            <person name="Hacquard S."/>
        </authorList>
    </citation>
    <scope>NUCLEOTIDE SEQUENCE [LARGE SCALE GENOMIC DNA]</scope>
    <source>
        <strain evidence="1 2">MPI-SDFR-AT-0079</strain>
    </source>
</reference>
<comment type="caution">
    <text evidence="1">The sequence shown here is derived from an EMBL/GenBank/DDBJ whole genome shotgun (WGS) entry which is preliminary data.</text>
</comment>
<protein>
    <submittedName>
        <fullName evidence="1">Uncharacterized protein</fullName>
    </submittedName>
</protein>